<feature type="domain" description="PhoD-like phosphatase metallophosphatase" evidence="2">
    <location>
        <begin position="167"/>
        <end position="526"/>
    </location>
</feature>
<feature type="region of interest" description="Disordered" evidence="1">
    <location>
        <begin position="50"/>
        <end position="70"/>
    </location>
</feature>
<dbReference type="Pfam" id="PF16655">
    <property type="entry name" value="PhoD_N"/>
    <property type="match status" value="1"/>
</dbReference>
<dbReference type="InterPro" id="IPR032093">
    <property type="entry name" value="PhoD_N"/>
</dbReference>
<reference evidence="4 5" key="1">
    <citation type="submission" date="2018-10" db="EMBL/GenBank/DDBJ databases">
        <authorList>
            <person name="Chen W.-M."/>
        </authorList>
    </citation>
    <scope>NUCLEOTIDE SEQUENCE [LARGE SCALE GENOMIC DNA]</scope>
    <source>
        <strain evidence="4 5">THS-13</strain>
    </source>
</reference>
<dbReference type="PANTHER" id="PTHR43606">
    <property type="entry name" value="PHOSPHATASE, PUTATIVE (AFU_ORTHOLOGUE AFUA_6G08710)-RELATED"/>
    <property type="match status" value="1"/>
</dbReference>
<dbReference type="AlphaFoldDB" id="A0A3N0VA88"/>
<dbReference type="InterPro" id="IPR006311">
    <property type="entry name" value="TAT_signal"/>
</dbReference>
<evidence type="ECO:0000259" key="2">
    <source>
        <dbReference type="Pfam" id="PF09423"/>
    </source>
</evidence>
<dbReference type="InterPro" id="IPR052900">
    <property type="entry name" value="Phospholipid_Metab_Enz"/>
</dbReference>
<proteinExistence type="predicted"/>
<dbReference type="InterPro" id="IPR018946">
    <property type="entry name" value="PhoD-like_MPP"/>
</dbReference>
<dbReference type="EMBL" id="RJVO01000004">
    <property type="protein sequence ID" value="ROH89686.1"/>
    <property type="molecule type" value="Genomic_DNA"/>
</dbReference>
<gene>
    <name evidence="4" type="ORF">ED208_11225</name>
</gene>
<dbReference type="CDD" id="cd07389">
    <property type="entry name" value="MPP_PhoD"/>
    <property type="match status" value="1"/>
</dbReference>
<dbReference type="InParanoid" id="A0A3N0VA88"/>
<dbReference type="InterPro" id="IPR029052">
    <property type="entry name" value="Metallo-depent_PP-like"/>
</dbReference>
<evidence type="ECO:0008006" key="6">
    <source>
        <dbReference type="Google" id="ProtNLM"/>
    </source>
</evidence>
<dbReference type="Gene3D" id="3.60.21.70">
    <property type="entry name" value="PhoD-like phosphatase"/>
    <property type="match status" value="1"/>
</dbReference>
<keyword evidence="5" id="KW-1185">Reference proteome</keyword>
<accession>A0A3N0VA88</accession>
<sequence>MGAPRRRRTRLPARVLSRPLGLSRRAFLSRLGAATATLLAVPLLPGCGDSTTPEGAGGGTPVGENPFKHGVASGDPLSDRVILWTRVTPVASEDIPVVVQVYRDAALSQLVGSQSQTATAARDWTIKIDFSGLMPASSYYYRFHALGHASVIGRTRTAPSSAERLRFAVVSCSSYAHGYFNAYGQIAKRADLDFVLHLGDYVYEYGDGEYGDVRPYEPSHEMVSLADYRTRHSYYKRTDADLQELHRQHPMISIWDDHESADNSWRDGANNHTEGAEGAWTSRKSWSQQVYDEWMPIRLPEAGNPGKIWRKFSYGGLMDLVLLDTRLYDRDEQLGTPPLPPDNVADPARKLIGPEQMDWLKNQLSQSSAVWKVLGQQVMFGQLKIVGLPDLSVIPGLSLLPIVGSGGQYLNSDQWDGYQAERSAIFSHLKDQGIANTVVLTGDIHTSWAMDLTPDPNNPLAYNPLNGSGSLGVEYVCTSVTSPGLEQLAPVQDLIRVLNPHMKYVDLSKKGYMLFDVTPERLQGEWWYVSGITERGGSESFATAFPVAAGDNRLGAAVASPSPAPEASPALAP</sequence>
<dbReference type="InterPro" id="IPR038607">
    <property type="entry name" value="PhoD-like_sf"/>
</dbReference>
<dbReference type="Proteomes" id="UP000282106">
    <property type="component" value="Unassembled WGS sequence"/>
</dbReference>
<evidence type="ECO:0000313" key="4">
    <source>
        <dbReference type="EMBL" id="ROH89686.1"/>
    </source>
</evidence>
<dbReference type="SUPFAM" id="SSF56300">
    <property type="entry name" value="Metallo-dependent phosphatases"/>
    <property type="match status" value="1"/>
</dbReference>
<name>A0A3N0VA88_9GAMM</name>
<dbReference type="Gene3D" id="2.60.40.380">
    <property type="entry name" value="Purple acid phosphatase-like, N-terminal"/>
    <property type="match status" value="1"/>
</dbReference>
<evidence type="ECO:0000259" key="3">
    <source>
        <dbReference type="Pfam" id="PF16655"/>
    </source>
</evidence>
<evidence type="ECO:0000313" key="5">
    <source>
        <dbReference type="Proteomes" id="UP000282106"/>
    </source>
</evidence>
<dbReference type="PROSITE" id="PS51318">
    <property type="entry name" value="TAT"/>
    <property type="match status" value="1"/>
</dbReference>
<protein>
    <recommendedName>
        <fullName evidence="6">Alkaline phosphatase</fullName>
    </recommendedName>
</protein>
<evidence type="ECO:0000256" key="1">
    <source>
        <dbReference type="SAM" id="MobiDB-lite"/>
    </source>
</evidence>
<organism evidence="4 5">
    <name type="scientific">Stagnimonas aquatica</name>
    <dbReference type="NCBI Taxonomy" id="2689987"/>
    <lineage>
        <taxon>Bacteria</taxon>
        <taxon>Pseudomonadati</taxon>
        <taxon>Pseudomonadota</taxon>
        <taxon>Gammaproteobacteria</taxon>
        <taxon>Nevskiales</taxon>
        <taxon>Nevskiaceae</taxon>
        <taxon>Stagnimonas</taxon>
    </lineage>
</organism>
<dbReference type="Pfam" id="PF09423">
    <property type="entry name" value="PhoD"/>
    <property type="match status" value="1"/>
</dbReference>
<comment type="caution">
    <text evidence="4">The sequence shown here is derived from an EMBL/GenBank/DDBJ whole genome shotgun (WGS) entry which is preliminary data.</text>
</comment>
<feature type="domain" description="Phospholipase D N-terminal" evidence="3">
    <location>
        <begin position="69"/>
        <end position="157"/>
    </location>
</feature>
<dbReference type="PANTHER" id="PTHR43606:SF2">
    <property type="entry name" value="ALKALINE PHOSPHATASE FAMILY PROTEIN (AFU_ORTHOLOGUE AFUA_5G03860)"/>
    <property type="match status" value="1"/>
</dbReference>